<feature type="non-terminal residue" evidence="1">
    <location>
        <position position="52"/>
    </location>
</feature>
<accession>A0A3A9J781</accession>
<name>A0A3A9J781_9PROT</name>
<evidence type="ECO:0000313" key="1">
    <source>
        <dbReference type="EMBL" id="RKK03087.1"/>
    </source>
</evidence>
<dbReference type="Proteomes" id="UP000278036">
    <property type="component" value="Unassembled WGS sequence"/>
</dbReference>
<organism evidence="1 2">
    <name type="scientific">Teichococcus wenyumeiae</name>
    <dbReference type="NCBI Taxonomy" id="2478470"/>
    <lineage>
        <taxon>Bacteria</taxon>
        <taxon>Pseudomonadati</taxon>
        <taxon>Pseudomonadota</taxon>
        <taxon>Alphaproteobacteria</taxon>
        <taxon>Acetobacterales</taxon>
        <taxon>Roseomonadaceae</taxon>
        <taxon>Roseomonas</taxon>
    </lineage>
</organism>
<sequence>MATMTEHLPATAAVAEAAPLLAFVSAGGVLLGHGQAAALPRGPAATLGARVG</sequence>
<protein>
    <submittedName>
        <fullName evidence="1">Isochorismate synthase</fullName>
    </submittedName>
</protein>
<evidence type="ECO:0000313" key="2">
    <source>
        <dbReference type="Proteomes" id="UP000278036"/>
    </source>
</evidence>
<proteinExistence type="predicted"/>
<gene>
    <name evidence="1" type="ORF">D6Z83_16450</name>
</gene>
<reference evidence="1 2" key="1">
    <citation type="submission" date="2018-09" db="EMBL/GenBank/DDBJ databases">
        <title>Roseomonas sp. nov., isolated from feces of Tibetan antelopes in the Qinghai-Tibet plateau, China.</title>
        <authorList>
            <person name="Tian Z."/>
        </authorList>
    </citation>
    <scope>NUCLEOTIDE SEQUENCE [LARGE SCALE GENOMIC DNA]</scope>
    <source>
        <strain evidence="1 2">Z24</strain>
    </source>
</reference>
<dbReference type="InParanoid" id="A0A3A9J781"/>
<comment type="caution">
    <text evidence="1">The sequence shown here is derived from an EMBL/GenBank/DDBJ whole genome shotgun (WGS) entry which is preliminary data.</text>
</comment>
<dbReference type="AlphaFoldDB" id="A0A3A9J781"/>
<dbReference type="EMBL" id="RAQU01000106">
    <property type="protein sequence ID" value="RKK03087.1"/>
    <property type="molecule type" value="Genomic_DNA"/>
</dbReference>